<dbReference type="Pfam" id="PF00403">
    <property type="entry name" value="HMA"/>
    <property type="match status" value="1"/>
</dbReference>
<feature type="domain" description="HMA" evidence="16">
    <location>
        <begin position="2"/>
        <end position="68"/>
    </location>
</feature>
<keyword evidence="18" id="KW-1185">Reference proteome</keyword>
<keyword evidence="7" id="KW-0813">Transport</keyword>
<dbReference type="PRINTS" id="PR00119">
    <property type="entry name" value="CATATPASE"/>
</dbReference>
<comment type="similarity">
    <text evidence="2 14">Belongs to the cation transport ATPase (P-type) (TC 3.A.3) family. Type IB subfamily.</text>
</comment>
<accession>A0ABY5VIF0</accession>
<dbReference type="NCBIfam" id="TIGR01494">
    <property type="entry name" value="ATPase_P-type"/>
    <property type="match status" value="1"/>
</dbReference>
<dbReference type="Gene3D" id="3.30.70.100">
    <property type="match status" value="1"/>
</dbReference>
<feature type="transmembrane region" description="Helical" evidence="14">
    <location>
        <begin position="720"/>
        <end position="739"/>
    </location>
</feature>
<feature type="transmembrane region" description="Helical" evidence="14">
    <location>
        <begin position="379"/>
        <end position="400"/>
    </location>
</feature>
<evidence type="ECO:0000256" key="5">
    <source>
        <dbReference type="ARBA" id="ARBA00022723"/>
    </source>
</evidence>
<dbReference type="PANTHER" id="PTHR43520:SF8">
    <property type="entry name" value="P-TYPE CU(+) TRANSPORTER"/>
    <property type="match status" value="1"/>
</dbReference>
<reference evidence="17" key="1">
    <citation type="journal article" date="2022" name="Cell">
        <title>Design, construction, and in vivo augmentation of a complex gut microbiome.</title>
        <authorList>
            <person name="Cheng A.G."/>
            <person name="Ho P.Y."/>
            <person name="Aranda-Diaz A."/>
            <person name="Jain S."/>
            <person name="Yu F.B."/>
            <person name="Meng X."/>
            <person name="Wang M."/>
            <person name="Iakiviak M."/>
            <person name="Nagashima K."/>
            <person name="Zhao A."/>
            <person name="Murugkar P."/>
            <person name="Patil A."/>
            <person name="Atabakhsh K."/>
            <person name="Weakley A."/>
            <person name="Yan J."/>
            <person name="Brumbaugh A.R."/>
            <person name="Higginbottom S."/>
            <person name="Dimas A."/>
            <person name="Shiver A.L."/>
            <person name="Deutschbauer A."/>
            <person name="Neff N."/>
            <person name="Sonnenburg J.L."/>
            <person name="Huang K.C."/>
            <person name="Fischbach M.A."/>
        </authorList>
    </citation>
    <scope>NUCLEOTIDE SEQUENCE</scope>
    <source>
        <strain evidence="17">DSM 19829</strain>
    </source>
</reference>
<sequence length="746" mass="80505">MKEEIYEISGMTCASCSSAVERVTRKLEGVKESNVNLATNRMTIVYDDTLLKPEDIMERVERAGFGASLEHKKEKEELKKEKEEAAESLHAIRRRLITAIALAIPLLYISMGHMIPVDLPLPEFLHMHMHPLNFALAQLLLTTVILICGRKFYIVGFKTLFRGHPNMDSLVAIGTGSAYLYSIVMTVSIPSNHSAVENLYYESAAVVVTLVMLGKYLESRSKGKTSEAIEKLMALAPDVAVVIRDGKEEEVPVETVQKGETILVKPGSKVPLDGEIIQGMTSVDESMLTGESIPVEKAKGDEVIGGSMNYQGSIQIRVTHTGSDTTLARIIKLMEDAQGKKAPISKLADTVAGYFVPAVLAIAVIAAIIWALTGHSVTFVLTVFVSVLVIACPCALGLATPTAIMVGTGKGASYGILVKSGEALEMMHKVDAVVLDKTGTITKGKPQVVEIITKDMEEDEMLTIAASCEQASEHPLALAIVEEGKKRNLNLTHPEYFESLTGRGLKAELGGETVYIGNARMAEELQITLGELKEKADDIADKGQTPMYVIAEDRLCGIISVADTMKESSPKAVSDLRGIGLTVYMLTGDNRRTAEYIGEQAGVSEVIAEVLPQDKVSVVEGLQKQGKRVMMVGDGINDAPVLAQADVGAAIGSGSDIAMESSDIVLMKSDLEDVYRAIRLSRATIRNIKENLFWAFIFNSLGIPVAAGVLYAFGGPLLNPIFAGLAMSFSSVFVVTNALRLKRLKL</sequence>
<evidence type="ECO:0000256" key="6">
    <source>
        <dbReference type="ARBA" id="ARBA00022741"/>
    </source>
</evidence>
<keyword evidence="12 14" id="KW-0472">Membrane</keyword>
<dbReference type="NCBIfam" id="TIGR01525">
    <property type="entry name" value="ATPase-IB_hvy"/>
    <property type="match status" value="1"/>
</dbReference>
<evidence type="ECO:0000313" key="18">
    <source>
        <dbReference type="Proteomes" id="UP001060164"/>
    </source>
</evidence>
<dbReference type="InterPro" id="IPR036163">
    <property type="entry name" value="HMA_dom_sf"/>
</dbReference>
<dbReference type="EMBL" id="CP102290">
    <property type="protein sequence ID" value="UWP59968.1"/>
    <property type="molecule type" value="Genomic_DNA"/>
</dbReference>
<feature type="coiled-coil region" evidence="15">
    <location>
        <begin position="68"/>
        <end position="95"/>
    </location>
</feature>
<evidence type="ECO:0000256" key="15">
    <source>
        <dbReference type="SAM" id="Coils"/>
    </source>
</evidence>
<dbReference type="RefSeq" id="WP_028529177.1">
    <property type="nucleotide sequence ID" value="NZ_CABLBR010000020.1"/>
</dbReference>
<dbReference type="SUPFAM" id="SSF56784">
    <property type="entry name" value="HAD-like"/>
    <property type="match status" value="1"/>
</dbReference>
<evidence type="ECO:0000256" key="7">
    <source>
        <dbReference type="ARBA" id="ARBA00022796"/>
    </source>
</evidence>
<feature type="transmembrane region" description="Helical" evidence="14">
    <location>
        <begin position="692"/>
        <end position="714"/>
    </location>
</feature>
<feature type="transmembrane region" description="Helical" evidence="14">
    <location>
        <begin position="199"/>
        <end position="217"/>
    </location>
</feature>
<dbReference type="InterPro" id="IPR023214">
    <property type="entry name" value="HAD_sf"/>
</dbReference>
<keyword evidence="5 14" id="KW-0479">Metal-binding</keyword>
<dbReference type="InterPro" id="IPR023299">
    <property type="entry name" value="ATPase_P-typ_cyto_dom_N"/>
</dbReference>
<dbReference type="EC" id="7.2.2.8" evidence="3"/>
<evidence type="ECO:0000256" key="12">
    <source>
        <dbReference type="ARBA" id="ARBA00023136"/>
    </source>
</evidence>
<comment type="subcellular location">
    <subcellularLocation>
        <location evidence="14">Cell membrane</location>
    </subcellularLocation>
    <subcellularLocation>
        <location evidence="1">Endomembrane system</location>
        <topology evidence="1">Multi-pass membrane protein</topology>
    </subcellularLocation>
</comment>
<evidence type="ECO:0000256" key="9">
    <source>
        <dbReference type="ARBA" id="ARBA00022967"/>
    </source>
</evidence>
<organism evidence="17 18">
    <name type="scientific">Ruminococcus gauvreauii</name>
    <dbReference type="NCBI Taxonomy" id="438033"/>
    <lineage>
        <taxon>Bacteria</taxon>
        <taxon>Bacillati</taxon>
        <taxon>Bacillota</taxon>
        <taxon>Clostridia</taxon>
        <taxon>Eubacteriales</taxon>
        <taxon>Oscillospiraceae</taxon>
        <taxon>Ruminococcus</taxon>
    </lineage>
</organism>
<dbReference type="SUPFAM" id="SSF81665">
    <property type="entry name" value="Calcium ATPase, transmembrane domain M"/>
    <property type="match status" value="1"/>
</dbReference>
<keyword evidence="14" id="KW-1003">Cell membrane</keyword>
<name>A0ABY5VIF0_9FIRM</name>
<dbReference type="InterPro" id="IPR006121">
    <property type="entry name" value="HMA_dom"/>
</dbReference>
<evidence type="ECO:0000256" key="4">
    <source>
        <dbReference type="ARBA" id="ARBA00022692"/>
    </source>
</evidence>
<keyword evidence="11" id="KW-0186">Copper</keyword>
<comment type="catalytic activity">
    <reaction evidence="13">
        <text>Cu(+)(in) + ATP + H2O = Cu(+)(out) + ADP + phosphate + H(+)</text>
        <dbReference type="Rhea" id="RHEA:25792"/>
        <dbReference type="ChEBI" id="CHEBI:15377"/>
        <dbReference type="ChEBI" id="CHEBI:15378"/>
        <dbReference type="ChEBI" id="CHEBI:30616"/>
        <dbReference type="ChEBI" id="CHEBI:43474"/>
        <dbReference type="ChEBI" id="CHEBI:49552"/>
        <dbReference type="ChEBI" id="CHEBI:456216"/>
        <dbReference type="EC" id="7.2.2.8"/>
    </reaction>
</comment>
<dbReference type="InterPro" id="IPR008250">
    <property type="entry name" value="ATPase_P-typ_transduc_dom_A_sf"/>
</dbReference>
<evidence type="ECO:0000256" key="8">
    <source>
        <dbReference type="ARBA" id="ARBA00022840"/>
    </source>
</evidence>
<dbReference type="InterPro" id="IPR023298">
    <property type="entry name" value="ATPase_P-typ_TM_dom_sf"/>
</dbReference>
<dbReference type="Pfam" id="PF00702">
    <property type="entry name" value="Hydrolase"/>
    <property type="match status" value="1"/>
</dbReference>
<keyword evidence="7" id="KW-0406">Ion transport</keyword>
<dbReference type="Proteomes" id="UP001060164">
    <property type="component" value="Chromosome"/>
</dbReference>
<dbReference type="InterPro" id="IPR036412">
    <property type="entry name" value="HAD-like_sf"/>
</dbReference>
<keyword evidence="8 14" id="KW-0067">ATP-binding</keyword>
<keyword evidence="9" id="KW-1278">Translocase</keyword>
<keyword evidence="7" id="KW-0187">Copper transport</keyword>
<dbReference type="Gene3D" id="2.70.150.10">
    <property type="entry name" value="Calcium-transporting ATPase, cytoplasmic transduction domain A"/>
    <property type="match status" value="1"/>
</dbReference>
<feature type="transmembrane region" description="Helical" evidence="14">
    <location>
        <begin position="96"/>
        <end position="115"/>
    </location>
</feature>
<dbReference type="InterPro" id="IPR027256">
    <property type="entry name" value="P-typ_ATPase_IB"/>
</dbReference>
<proteinExistence type="inferred from homology"/>
<feature type="transmembrane region" description="Helical" evidence="14">
    <location>
        <begin position="169"/>
        <end position="187"/>
    </location>
</feature>
<dbReference type="Gene3D" id="3.40.1110.10">
    <property type="entry name" value="Calcium-transporting ATPase, cytoplasmic domain N"/>
    <property type="match status" value="1"/>
</dbReference>
<evidence type="ECO:0000256" key="1">
    <source>
        <dbReference type="ARBA" id="ARBA00004127"/>
    </source>
</evidence>
<dbReference type="SFLD" id="SFLDS00003">
    <property type="entry name" value="Haloacid_Dehalogenase"/>
    <property type="match status" value="1"/>
</dbReference>
<dbReference type="Pfam" id="PF00122">
    <property type="entry name" value="E1-E2_ATPase"/>
    <property type="match status" value="1"/>
</dbReference>
<evidence type="ECO:0000313" key="17">
    <source>
        <dbReference type="EMBL" id="UWP59968.1"/>
    </source>
</evidence>
<dbReference type="NCBIfam" id="TIGR01511">
    <property type="entry name" value="ATPase-IB1_Cu"/>
    <property type="match status" value="1"/>
</dbReference>
<gene>
    <name evidence="17" type="ORF">NQ502_02600</name>
</gene>
<dbReference type="InterPro" id="IPR001757">
    <property type="entry name" value="P_typ_ATPase"/>
</dbReference>
<evidence type="ECO:0000256" key="14">
    <source>
        <dbReference type="RuleBase" id="RU362081"/>
    </source>
</evidence>
<dbReference type="PROSITE" id="PS50846">
    <property type="entry name" value="HMA_2"/>
    <property type="match status" value="1"/>
</dbReference>
<keyword evidence="10 14" id="KW-1133">Transmembrane helix</keyword>
<feature type="transmembrane region" description="Helical" evidence="14">
    <location>
        <begin position="135"/>
        <end position="157"/>
    </location>
</feature>
<dbReference type="PRINTS" id="PR00943">
    <property type="entry name" value="CUATPASE"/>
</dbReference>
<keyword evidence="15" id="KW-0175">Coiled coil</keyword>
<dbReference type="CDD" id="cd00371">
    <property type="entry name" value="HMA"/>
    <property type="match status" value="1"/>
</dbReference>
<evidence type="ECO:0000256" key="11">
    <source>
        <dbReference type="ARBA" id="ARBA00023008"/>
    </source>
</evidence>
<evidence type="ECO:0000256" key="10">
    <source>
        <dbReference type="ARBA" id="ARBA00022989"/>
    </source>
</evidence>
<evidence type="ECO:0000259" key="16">
    <source>
        <dbReference type="PROSITE" id="PS50846"/>
    </source>
</evidence>
<dbReference type="InterPro" id="IPR018303">
    <property type="entry name" value="ATPase_P-typ_P_site"/>
</dbReference>
<evidence type="ECO:0000256" key="2">
    <source>
        <dbReference type="ARBA" id="ARBA00006024"/>
    </source>
</evidence>
<dbReference type="PROSITE" id="PS00154">
    <property type="entry name" value="ATPASE_E1_E2"/>
    <property type="match status" value="1"/>
</dbReference>
<keyword evidence="4 14" id="KW-0812">Transmembrane</keyword>
<dbReference type="SUPFAM" id="SSF55008">
    <property type="entry name" value="HMA, heavy metal-associated domain"/>
    <property type="match status" value="1"/>
</dbReference>
<dbReference type="SUPFAM" id="SSF81653">
    <property type="entry name" value="Calcium ATPase, transduction domain A"/>
    <property type="match status" value="1"/>
</dbReference>
<dbReference type="Gene3D" id="3.40.50.1000">
    <property type="entry name" value="HAD superfamily/HAD-like"/>
    <property type="match status" value="1"/>
</dbReference>
<dbReference type="InterPro" id="IPR059000">
    <property type="entry name" value="ATPase_P-type_domA"/>
</dbReference>
<feature type="transmembrane region" description="Helical" evidence="14">
    <location>
        <begin position="351"/>
        <end position="373"/>
    </location>
</feature>
<keyword evidence="6 14" id="KW-0547">Nucleotide-binding</keyword>
<dbReference type="SFLD" id="SFLDF00027">
    <property type="entry name" value="p-type_atpase"/>
    <property type="match status" value="1"/>
</dbReference>
<evidence type="ECO:0000256" key="13">
    <source>
        <dbReference type="ARBA" id="ARBA00049289"/>
    </source>
</evidence>
<dbReference type="CDD" id="cd02094">
    <property type="entry name" value="P-type_ATPase_Cu-like"/>
    <property type="match status" value="1"/>
</dbReference>
<protein>
    <recommendedName>
        <fullName evidence="3">P-type Cu(+) transporter</fullName>
        <ecNumber evidence="3">7.2.2.8</ecNumber>
    </recommendedName>
</protein>
<evidence type="ECO:0000256" key="3">
    <source>
        <dbReference type="ARBA" id="ARBA00012517"/>
    </source>
</evidence>
<dbReference type="SFLD" id="SFLDG00002">
    <property type="entry name" value="C1.7:_P-type_atpase_like"/>
    <property type="match status" value="1"/>
</dbReference>
<dbReference type="InterPro" id="IPR044492">
    <property type="entry name" value="P_typ_ATPase_HD_dom"/>
</dbReference>
<dbReference type="PANTHER" id="PTHR43520">
    <property type="entry name" value="ATP7, ISOFORM B"/>
    <property type="match status" value="1"/>
</dbReference>